<protein>
    <submittedName>
        <fullName evidence="6">BlaI/MecI/CopY family transcriptional regulator</fullName>
    </submittedName>
</protein>
<comment type="similarity">
    <text evidence="1">Belongs to the BlaI transcriptional regulatory family.</text>
</comment>
<dbReference type="Proteomes" id="UP001200470">
    <property type="component" value="Unassembled WGS sequence"/>
</dbReference>
<organism evidence="6 7">
    <name type="scientific">Xylanibacter brevis</name>
    <dbReference type="NCBI Taxonomy" id="83231"/>
    <lineage>
        <taxon>Bacteria</taxon>
        <taxon>Pseudomonadati</taxon>
        <taxon>Bacteroidota</taxon>
        <taxon>Bacteroidia</taxon>
        <taxon>Bacteroidales</taxon>
        <taxon>Prevotellaceae</taxon>
        <taxon>Xylanibacter</taxon>
    </lineage>
</organism>
<keyword evidence="3" id="KW-0238">DNA-binding</keyword>
<sequence>MKTLTNKEEEIMDHYWTHGDMQIRELQACYEDPKPHVNTLATLVRILEEKGFLGHRALTARCFQYFAKITREEYHRNTLMSVVDRFFGKSYLKAVSALVKEEKISIEELKQLIDTIEKD</sequence>
<evidence type="ECO:0000313" key="7">
    <source>
        <dbReference type="Proteomes" id="UP001200470"/>
    </source>
</evidence>
<keyword evidence="4" id="KW-0804">Transcription</keyword>
<dbReference type="Pfam" id="PF03965">
    <property type="entry name" value="Penicillinase_R"/>
    <property type="match status" value="1"/>
</dbReference>
<dbReference type="InterPro" id="IPR005650">
    <property type="entry name" value="BlaI_family"/>
</dbReference>
<dbReference type="SUPFAM" id="SSF46785">
    <property type="entry name" value="Winged helix' DNA-binding domain"/>
    <property type="match status" value="1"/>
</dbReference>
<gene>
    <name evidence="6" type="ORF">I6E12_02370</name>
</gene>
<dbReference type="EMBL" id="JADYTN010000004">
    <property type="protein sequence ID" value="MCF2562960.1"/>
    <property type="molecule type" value="Genomic_DNA"/>
</dbReference>
<evidence type="ECO:0000256" key="1">
    <source>
        <dbReference type="ARBA" id="ARBA00011046"/>
    </source>
</evidence>
<keyword evidence="5" id="KW-0175">Coiled coil</keyword>
<evidence type="ECO:0000256" key="3">
    <source>
        <dbReference type="ARBA" id="ARBA00023125"/>
    </source>
</evidence>
<evidence type="ECO:0000256" key="5">
    <source>
        <dbReference type="SAM" id="Coils"/>
    </source>
</evidence>
<reference evidence="6 7" key="1">
    <citation type="submission" date="2020-12" db="EMBL/GenBank/DDBJ databases">
        <title>Whole genome sequences of gut porcine anaerobes.</title>
        <authorList>
            <person name="Kubasova T."/>
            <person name="Jahodarova E."/>
            <person name="Rychlik I."/>
        </authorList>
    </citation>
    <scope>NUCLEOTIDE SEQUENCE [LARGE SCALE GENOMIC DNA]</scope>
    <source>
        <strain evidence="6 7">An925</strain>
    </source>
</reference>
<keyword evidence="7" id="KW-1185">Reference proteome</keyword>
<dbReference type="InterPro" id="IPR036388">
    <property type="entry name" value="WH-like_DNA-bd_sf"/>
</dbReference>
<comment type="caution">
    <text evidence="6">The sequence shown here is derived from an EMBL/GenBank/DDBJ whole genome shotgun (WGS) entry which is preliminary data.</text>
</comment>
<dbReference type="PIRSF" id="PIRSF019455">
    <property type="entry name" value="CopR_AtkY"/>
    <property type="match status" value="1"/>
</dbReference>
<evidence type="ECO:0000256" key="4">
    <source>
        <dbReference type="ARBA" id="ARBA00023163"/>
    </source>
</evidence>
<keyword evidence="2" id="KW-0805">Transcription regulation</keyword>
<name>A0ABS9CEG3_9BACT</name>
<feature type="coiled-coil region" evidence="5">
    <location>
        <begin position="92"/>
        <end position="119"/>
    </location>
</feature>
<evidence type="ECO:0000313" key="6">
    <source>
        <dbReference type="EMBL" id="MCF2562960.1"/>
    </source>
</evidence>
<accession>A0ABS9CEG3</accession>
<dbReference type="InterPro" id="IPR036390">
    <property type="entry name" value="WH_DNA-bd_sf"/>
</dbReference>
<dbReference type="Gene3D" id="1.10.4040.10">
    <property type="entry name" value="Penicillinase repressor domain"/>
    <property type="match status" value="1"/>
</dbReference>
<evidence type="ECO:0000256" key="2">
    <source>
        <dbReference type="ARBA" id="ARBA00023015"/>
    </source>
</evidence>
<proteinExistence type="inferred from homology"/>
<dbReference type="Gene3D" id="1.10.10.10">
    <property type="entry name" value="Winged helix-like DNA-binding domain superfamily/Winged helix DNA-binding domain"/>
    <property type="match status" value="1"/>
</dbReference>